<evidence type="ECO:0000313" key="3">
    <source>
        <dbReference type="Proteomes" id="UP000467841"/>
    </source>
</evidence>
<dbReference type="PANTHER" id="PTHR36748:SF3">
    <property type="entry name" value="MENTAL RETARDATION GTPASE ACTIVATING PROTEIN"/>
    <property type="match status" value="1"/>
</dbReference>
<feature type="compositionally biased region" description="Basic and acidic residues" evidence="1">
    <location>
        <begin position="252"/>
        <end position="261"/>
    </location>
</feature>
<evidence type="ECO:0000256" key="1">
    <source>
        <dbReference type="SAM" id="MobiDB-lite"/>
    </source>
</evidence>
<feature type="region of interest" description="Disordered" evidence="1">
    <location>
        <begin position="211"/>
        <end position="314"/>
    </location>
</feature>
<comment type="caution">
    <text evidence="2">The sequence shown here is derived from an EMBL/GenBank/DDBJ whole genome shotgun (WGS) entry which is preliminary data.</text>
</comment>
<sequence length="333" mass="38038">MALRGDEPEIMNLREWDRRARFIRENPTSRRFSASYIGSFREDHHKSFSRTNFNNISRTNFNNISSTASSPGYTLKEEIDPSTYSFTNALKALQAKTMINNREWLSQEGFALNSKWNEAEKYICNPLSGEVPMECLSSKTLSARSFRNLTTMSAPLHCPNPNPLVNIGQNKSNNNPNVRVIHEDLYSPDPVLVRAEKKVVGLKRDVGIQSTSVDLSSGSPSPAKTPPIVERSMKRHVEANDSPVDFNLKLKGQQEDVKLEEKDNEEEEQEMSKEEEEEKQEMSEEDAQEEEMKKTKKKKRGSGCFSWVRSRQSRARKSKYIFPVCVPHLVKGC</sequence>
<feature type="compositionally biased region" description="Acidic residues" evidence="1">
    <location>
        <begin position="262"/>
        <end position="289"/>
    </location>
</feature>
<name>A0A6D2HPH1_9BRAS</name>
<dbReference type="EMBL" id="CACVBM020000355">
    <property type="protein sequence ID" value="CAA7018158.1"/>
    <property type="molecule type" value="Genomic_DNA"/>
</dbReference>
<dbReference type="OrthoDB" id="1910697at2759"/>
<accession>A0A6D2HPH1</accession>
<dbReference type="PANTHER" id="PTHR36748">
    <property type="entry name" value="MENTAL RETARDATION GTPASE ACTIVATING PROTEIN"/>
    <property type="match status" value="1"/>
</dbReference>
<proteinExistence type="predicted"/>
<reference evidence="2" key="1">
    <citation type="submission" date="2020-01" db="EMBL/GenBank/DDBJ databases">
        <authorList>
            <person name="Mishra B."/>
        </authorList>
    </citation>
    <scope>NUCLEOTIDE SEQUENCE [LARGE SCALE GENOMIC DNA]</scope>
</reference>
<feature type="compositionally biased region" description="Polar residues" evidence="1">
    <location>
        <begin position="211"/>
        <end position="222"/>
    </location>
</feature>
<protein>
    <submittedName>
        <fullName evidence="2">Uncharacterized protein</fullName>
    </submittedName>
</protein>
<keyword evidence="3" id="KW-1185">Reference proteome</keyword>
<gene>
    <name evidence="2" type="ORF">MERR_LOCUS5393</name>
</gene>
<dbReference type="AlphaFoldDB" id="A0A6D2HPH1"/>
<dbReference type="Proteomes" id="UP000467841">
    <property type="component" value="Unassembled WGS sequence"/>
</dbReference>
<organism evidence="2 3">
    <name type="scientific">Microthlaspi erraticum</name>
    <dbReference type="NCBI Taxonomy" id="1685480"/>
    <lineage>
        <taxon>Eukaryota</taxon>
        <taxon>Viridiplantae</taxon>
        <taxon>Streptophyta</taxon>
        <taxon>Embryophyta</taxon>
        <taxon>Tracheophyta</taxon>
        <taxon>Spermatophyta</taxon>
        <taxon>Magnoliopsida</taxon>
        <taxon>eudicotyledons</taxon>
        <taxon>Gunneridae</taxon>
        <taxon>Pentapetalae</taxon>
        <taxon>rosids</taxon>
        <taxon>malvids</taxon>
        <taxon>Brassicales</taxon>
        <taxon>Brassicaceae</taxon>
        <taxon>Coluteocarpeae</taxon>
        <taxon>Microthlaspi</taxon>
    </lineage>
</organism>
<evidence type="ECO:0000313" key="2">
    <source>
        <dbReference type="EMBL" id="CAA7018158.1"/>
    </source>
</evidence>